<dbReference type="AlphaFoldDB" id="A0A1S8LQI7"/>
<evidence type="ECO:0000313" key="1">
    <source>
        <dbReference type="EMBL" id="URZ13350.1"/>
    </source>
</evidence>
<gene>
    <name evidence="1" type="ORF">CROST_041160</name>
</gene>
<dbReference type="KEGG" id="crw:CROST_041160"/>
<evidence type="ECO:0000313" key="2">
    <source>
        <dbReference type="Proteomes" id="UP000190951"/>
    </source>
</evidence>
<protein>
    <submittedName>
        <fullName evidence="1">Uncharacterized protein</fullName>
    </submittedName>
</protein>
<sequence>MIIILFVLIFLGIGIYFIVDLMNKEEKQKRHIMVLTRQNNKLKKVIKEYENKNKGNYKEEIIIKYMPVKSKSGVVNKKSVLYIAPIHDSQILGDIQSGSNIKIIDSGKIQNELWYEVILDLNRDTNNKGWIPSSDLILDEDIIEPK</sequence>
<organism evidence="1 2">
    <name type="scientific">Clostridium felsineum</name>
    <dbReference type="NCBI Taxonomy" id="36839"/>
    <lineage>
        <taxon>Bacteria</taxon>
        <taxon>Bacillati</taxon>
        <taxon>Bacillota</taxon>
        <taxon>Clostridia</taxon>
        <taxon>Eubacteriales</taxon>
        <taxon>Clostridiaceae</taxon>
        <taxon>Clostridium</taxon>
    </lineage>
</organism>
<keyword evidence="2" id="KW-1185">Reference proteome</keyword>
<dbReference type="EMBL" id="CP096983">
    <property type="protein sequence ID" value="URZ13350.1"/>
    <property type="molecule type" value="Genomic_DNA"/>
</dbReference>
<name>A0A1S8LQI7_9CLOT</name>
<reference evidence="1 2" key="1">
    <citation type="submission" date="2022-04" db="EMBL/GenBank/DDBJ databases">
        <title>Genome sequence of C. roseum typestrain.</title>
        <authorList>
            <person name="Poehlein A."/>
            <person name="Schoch T."/>
            <person name="Duerre P."/>
            <person name="Daniel R."/>
        </authorList>
    </citation>
    <scope>NUCLEOTIDE SEQUENCE [LARGE SCALE GENOMIC DNA]</scope>
    <source>
        <strain evidence="1 2">DSM 7320</strain>
    </source>
</reference>
<proteinExistence type="predicted"/>
<accession>A0A1S8LQI7</accession>
<dbReference type="Proteomes" id="UP000190951">
    <property type="component" value="Chromosome"/>
</dbReference>
<dbReference type="RefSeq" id="WP_242950919.1">
    <property type="nucleotide sequence ID" value="NZ_CP096983.1"/>
</dbReference>
<dbReference type="STRING" id="84029.CROST_08660"/>